<dbReference type="RefSeq" id="XP_064729581.1">
    <property type="nucleotide sequence ID" value="XM_064875181.1"/>
</dbReference>
<feature type="transmembrane region" description="Helical" evidence="1">
    <location>
        <begin position="195"/>
        <end position="213"/>
    </location>
</feature>
<dbReference type="SUPFAM" id="SSF103473">
    <property type="entry name" value="MFS general substrate transporter"/>
    <property type="match status" value="1"/>
</dbReference>
<evidence type="ECO:0000313" key="2">
    <source>
        <dbReference type="EMBL" id="KAK5941491.1"/>
    </source>
</evidence>
<organism evidence="2 3">
    <name type="scientific">Knufia obscura</name>
    <dbReference type="NCBI Taxonomy" id="1635080"/>
    <lineage>
        <taxon>Eukaryota</taxon>
        <taxon>Fungi</taxon>
        <taxon>Dikarya</taxon>
        <taxon>Ascomycota</taxon>
        <taxon>Pezizomycotina</taxon>
        <taxon>Eurotiomycetes</taxon>
        <taxon>Chaetothyriomycetidae</taxon>
        <taxon>Chaetothyriales</taxon>
        <taxon>Trichomeriaceae</taxon>
        <taxon>Knufia</taxon>
    </lineage>
</organism>
<keyword evidence="1" id="KW-0472">Membrane</keyword>
<gene>
    <name evidence="2" type="ORF">PMZ80_006770</name>
</gene>
<evidence type="ECO:0000313" key="3">
    <source>
        <dbReference type="Proteomes" id="UP001334248"/>
    </source>
</evidence>
<keyword evidence="1" id="KW-1133">Transmembrane helix</keyword>
<dbReference type="Proteomes" id="UP001334248">
    <property type="component" value="Unassembled WGS sequence"/>
</dbReference>
<feature type="transmembrane region" description="Helical" evidence="1">
    <location>
        <begin position="114"/>
        <end position="137"/>
    </location>
</feature>
<comment type="caution">
    <text evidence="2">The sequence shown here is derived from an EMBL/GenBank/DDBJ whole genome shotgun (WGS) entry which is preliminary data.</text>
</comment>
<name>A0ABR0RLK3_9EURO</name>
<keyword evidence="1" id="KW-0812">Transmembrane</keyword>
<proteinExistence type="predicted"/>
<dbReference type="GeneID" id="90000219"/>
<sequence length="305" mass="33170">MCIAIALNFLLIVDPKDVVRDDGRHIAIFKAPTIKGEISGVVSVLTDPKIIILLPAMFVGEMCLALTSSINAYYFNLRTRSLNNLLFQAIMIPAPICLAYIMDNKKIRSRRIKGLLGSVLVGLISLGAIGGLLGWVVSNHIDRTKAAPAIDWTDSAFAAGFILYVLSGIIYACFQIAVQWTLAALTNDPALCARYAGAFKGTVSFGMCISFTIDSQGMNFKKQTIVQLILYIIGWVCLLYVIAVYVKPTNYFLEDSVIVPAAFEQKVAVEGVIGSDQAEEQVIKEEIARGSLNHKAANVTQTATK</sequence>
<evidence type="ECO:0000256" key="1">
    <source>
        <dbReference type="SAM" id="Phobius"/>
    </source>
</evidence>
<protein>
    <submittedName>
        <fullName evidence="2">Uncharacterized protein</fullName>
    </submittedName>
</protein>
<keyword evidence="3" id="KW-1185">Reference proteome</keyword>
<reference evidence="2 3" key="1">
    <citation type="journal article" date="2023" name="Res Sq">
        <title>Genomic and morphological characterization of Knufia obscura isolated from the Mars 2020 spacecraft assembly facility.</title>
        <authorList>
            <person name="Chander A.M."/>
            <person name="Teixeira M.M."/>
            <person name="Singh N.K."/>
            <person name="Williams M.P."/>
            <person name="Parker C.W."/>
            <person name="Leo P."/>
            <person name="Stajich J.E."/>
            <person name="Torok T."/>
            <person name="Tighe S."/>
            <person name="Mason C.E."/>
            <person name="Venkateswaran K."/>
        </authorList>
    </citation>
    <scope>NUCLEOTIDE SEQUENCE [LARGE SCALE GENOMIC DNA]</scope>
    <source>
        <strain evidence="2 3">CCFEE 5817</strain>
    </source>
</reference>
<dbReference type="InterPro" id="IPR036259">
    <property type="entry name" value="MFS_trans_sf"/>
</dbReference>
<accession>A0ABR0RLK3</accession>
<dbReference type="EMBL" id="JAVHJV010000007">
    <property type="protein sequence ID" value="KAK5941491.1"/>
    <property type="molecule type" value="Genomic_DNA"/>
</dbReference>
<feature type="transmembrane region" description="Helical" evidence="1">
    <location>
        <begin position="157"/>
        <end position="183"/>
    </location>
</feature>
<feature type="transmembrane region" description="Helical" evidence="1">
    <location>
        <begin position="50"/>
        <end position="73"/>
    </location>
</feature>
<feature type="transmembrane region" description="Helical" evidence="1">
    <location>
        <begin position="225"/>
        <end position="246"/>
    </location>
</feature>
<feature type="transmembrane region" description="Helical" evidence="1">
    <location>
        <begin position="85"/>
        <end position="102"/>
    </location>
</feature>